<dbReference type="Pfam" id="PF00488">
    <property type="entry name" value="MutS_V"/>
    <property type="match status" value="1"/>
</dbReference>
<evidence type="ECO:0000256" key="12">
    <source>
        <dbReference type="RuleBase" id="RU003756"/>
    </source>
</evidence>
<dbReference type="SMART" id="SM00534">
    <property type="entry name" value="MUTSac"/>
    <property type="match status" value="1"/>
</dbReference>
<dbReference type="GO" id="GO:0005524">
    <property type="term" value="F:ATP binding"/>
    <property type="evidence" value="ECO:0007669"/>
    <property type="project" value="UniProtKB-KW"/>
</dbReference>
<dbReference type="InterPro" id="IPR045076">
    <property type="entry name" value="MutS"/>
</dbReference>
<dbReference type="FunFam" id="1.10.1420.10:FF:000003">
    <property type="entry name" value="DNA mismatch repair protein"/>
    <property type="match status" value="1"/>
</dbReference>
<dbReference type="Pfam" id="PF05190">
    <property type="entry name" value="MutS_IV"/>
    <property type="match status" value="1"/>
</dbReference>
<comment type="function">
    <text evidence="12">Component of the post-replicative DNA mismatch repair system (MMR).</text>
</comment>
<evidence type="ECO:0000313" key="15">
    <source>
        <dbReference type="EMBL" id="JAS07781.1"/>
    </source>
</evidence>
<dbReference type="FunFam" id="3.40.1170.10:FF:000003">
    <property type="entry name" value="DNA mismatch repair protein"/>
    <property type="match status" value="1"/>
</dbReference>
<evidence type="ECO:0000259" key="14">
    <source>
        <dbReference type="PROSITE" id="PS00486"/>
    </source>
</evidence>
<dbReference type="InterPro" id="IPR027417">
    <property type="entry name" value="P-loop_NTPase"/>
</dbReference>
<feature type="domain" description="DNA mismatch repair proteins mutS family" evidence="14">
    <location>
        <begin position="737"/>
        <end position="753"/>
    </location>
</feature>
<keyword evidence="5 12" id="KW-0227">DNA damage</keyword>
<dbReference type="AlphaFoldDB" id="A0A1B6C2N8"/>
<dbReference type="FunFam" id="3.30.420.110:FF:000002">
    <property type="entry name" value="DNA mismatch repair protein"/>
    <property type="match status" value="1"/>
</dbReference>
<evidence type="ECO:0000256" key="7">
    <source>
        <dbReference type="ARBA" id="ARBA00023125"/>
    </source>
</evidence>
<feature type="coiled-coil region" evidence="13">
    <location>
        <begin position="465"/>
        <end position="492"/>
    </location>
</feature>
<keyword evidence="8 12" id="KW-0234">DNA repair</keyword>
<keyword evidence="6" id="KW-0067">ATP-binding</keyword>
<organism evidence="15">
    <name type="scientific">Clastoptera arizonana</name>
    <name type="common">Arizona spittle bug</name>
    <dbReference type="NCBI Taxonomy" id="38151"/>
    <lineage>
        <taxon>Eukaryota</taxon>
        <taxon>Metazoa</taxon>
        <taxon>Ecdysozoa</taxon>
        <taxon>Arthropoda</taxon>
        <taxon>Hexapoda</taxon>
        <taxon>Insecta</taxon>
        <taxon>Pterygota</taxon>
        <taxon>Neoptera</taxon>
        <taxon>Paraneoptera</taxon>
        <taxon>Hemiptera</taxon>
        <taxon>Auchenorrhyncha</taxon>
        <taxon>Cercopoidea</taxon>
        <taxon>Clastopteridae</taxon>
        <taxon>Clastoptera</taxon>
    </lineage>
</organism>
<dbReference type="FunFam" id="3.40.50.300:FF:001115">
    <property type="entry name" value="DNA mismatch repair protein MSH2"/>
    <property type="match status" value="1"/>
</dbReference>
<dbReference type="SUPFAM" id="SSF53150">
    <property type="entry name" value="DNA repair protein MutS, domain II"/>
    <property type="match status" value="1"/>
</dbReference>
<evidence type="ECO:0000256" key="1">
    <source>
        <dbReference type="ARBA" id="ARBA00004123"/>
    </source>
</evidence>
<keyword evidence="9" id="KW-0539">Nucleus</keyword>
<evidence type="ECO:0000256" key="13">
    <source>
        <dbReference type="SAM" id="Coils"/>
    </source>
</evidence>
<dbReference type="GO" id="GO:0030983">
    <property type="term" value="F:mismatched DNA binding"/>
    <property type="evidence" value="ECO:0007669"/>
    <property type="project" value="InterPro"/>
</dbReference>
<dbReference type="Pfam" id="PF01624">
    <property type="entry name" value="MutS_I"/>
    <property type="match status" value="1"/>
</dbReference>
<accession>A0A1B6C2N8</accession>
<dbReference type="SMART" id="SM00533">
    <property type="entry name" value="MUTSd"/>
    <property type="match status" value="1"/>
</dbReference>
<evidence type="ECO:0000256" key="5">
    <source>
        <dbReference type="ARBA" id="ARBA00022763"/>
    </source>
</evidence>
<comment type="similarity">
    <text evidence="2 12">Belongs to the DNA mismatch repair MutS family.</text>
</comment>
<dbReference type="PANTHER" id="PTHR11361">
    <property type="entry name" value="DNA MISMATCH REPAIR PROTEIN MUTS FAMILY MEMBER"/>
    <property type="match status" value="1"/>
</dbReference>
<dbReference type="EMBL" id="GEDC01029517">
    <property type="protein sequence ID" value="JAS07781.1"/>
    <property type="molecule type" value="Transcribed_RNA"/>
</dbReference>
<dbReference type="PROSITE" id="PS00486">
    <property type="entry name" value="DNA_MISMATCH_REPAIR_2"/>
    <property type="match status" value="1"/>
</dbReference>
<dbReference type="InterPro" id="IPR007861">
    <property type="entry name" value="DNA_mismatch_repair_MutS_clamp"/>
</dbReference>
<dbReference type="GO" id="GO:0006298">
    <property type="term" value="P:mismatch repair"/>
    <property type="evidence" value="ECO:0007669"/>
    <property type="project" value="InterPro"/>
</dbReference>
<dbReference type="Pfam" id="PF05188">
    <property type="entry name" value="MutS_II"/>
    <property type="match status" value="1"/>
</dbReference>
<dbReference type="InterPro" id="IPR036678">
    <property type="entry name" value="MutS_con_dom_sf"/>
</dbReference>
<dbReference type="Gene3D" id="3.40.50.300">
    <property type="entry name" value="P-loop containing nucleotide triphosphate hydrolases"/>
    <property type="match status" value="1"/>
</dbReference>
<sequence>MAMKPATQMNMDITQQRMFVAYHKSLPEKPATTIRFFNRTDYYTVHGPDASLAAKEVFRTTSFIKTIGSGDEILDSVVLNKAQFESFVRDLLLFKQYRVEVYTKSIKSNNTWILEYKGSPGNLGQFEELLFCNNEQIEGSAVIGIKLGNDSKNKVIGVGLVDTIDHSFALCEFPDDDYFTNLEALVVQLGPKECIVPSETNHEFENIKKVMERSGVLLTSRKKADFNSDGIAQDLNRLIRFESGQQQNVNSLPQMDLKVACGCLGAVVKYLELCMDQDNFSQYNMKSLDHKRFVHLDVAAVQALSLLPPPGSQSIHHMKHNNVLGLLDKCRTPQGHRLLSQWVKQPLRDLLSISDRHDVVEVLVQDTELRQSLYEEHLRKIPDLQALSKKLQRKKANMQDCYRIYQAMLRLPNLIEALKSSDHPTFQGMFIKPILEHLSDMAKFQEMVETTLDMELVDKGEFLIKPEFDEELQGLREKMNGLEEDIKRQLNKAARDLNLEPGKSLKLESNAQLGYFFRITLKDEKCLRNQSDYKQLDAKSNGVRFRNSKLSQYNDDYLEARDEYSNHQKHVVSEVVAIAAGYANTLKILSYLLAQLDVLTSFALTSVSAPIPYVRPVMKTPESRIFSLKQARHPCVEMQDSVSYIANDVHFEEDNCSFLMVTGPNMGGKSTYIRSAGVVALLAHIGCFVPCESAEISLVDAILARVGASDSQVRGLSTFMVEMVETAAILRRTTINSLVIIDELGRGTSTYEGCGIAWAIAEHLAKDVKCFTLFATHFHELTRLSETIPTLKNQHVTAITSDNSLTLMYQVKPGACDQSFGIHVAKMARFPSHVVEDAKRKLEELEDYQSLIIDEDDAKKRKIIQDGEKTMEVILAELKLLPVEKMDDQQLEEAFNKLKDKALTGNNAYISALLG</sequence>
<dbReference type="Gene3D" id="3.30.420.110">
    <property type="entry name" value="MutS, connector domain"/>
    <property type="match status" value="1"/>
</dbReference>
<dbReference type="GO" id="GO:0032301">
    <property type="term" value="C:MutSalpha complex"/>
    <property type="evidence" value="ECO:0007669"/>
    <property type="project" value="TreeGrafter"/>
</dbReference>
<keyword evidence="7 12" id="KW-0238">DNA-binding</keyword>
<dbReference type="InterPro" id="IPR036187">
    <property type="entry name" value="DNA_mismatch_repair_MutS_sf"/>
</dbReference>
<dbReference type="GO" id="GO:0006312">
    <property type="term" value="P:mitotic recombination"/>
    <property type="evidence" value="ECO:0007669"/>
    <property type="project" value="TreeGrafter"/>
</dbReference>
<dbReference type="InterPro" id="IPR007860">
    <property type="entry name" value="DNA_mmatch_repair_MutS_con_dom"/>
</dbReference>
<dbReference type="PANTHER" id="PTHR11361:SF35">
    <property type="entry name" value="DNA MISMATCH REPAIR PROTEIN MSH2"/>
    <property type="match status" value="1"/>
</dbReference>
<evidence type="ECO:0000256" key="6">
    <source>
        <dbReference type="ARBA" id="ARBA00022840"/>
    </source>
</evidence>
<dbReference type="GO" id="GO:0140664">
    <property type="term" value="F:ATP-dependent DNA damage sensor activity"/>
    <property type="evidence" value="ECO:0007669"/>
    <property type="project" value="InterPro"/>
</dbReference>
<dbReference type="NCBIfam" id="NF003810">
    <property type="entry name" value="PRK05399.1"/>
    <property type="match status" value="1"/>
</dbReference>
<dbReference type="Pfam" id="PF05192">
    <property type="entry name" value="MutS_III"/>
    <property type="match status" value="1"/>
</dbReference>
<proteinExistence type="inferred from homology"/>
<dbReference type="Gene3D" id="1.10.1420.10">
    <property type="match status" value="2"/>
</dbReference>
<dbReference type="PIRSF" id="PIRSF005813">
    <property type="entry name" value="MSH2"/>
    <property type="match status" value="1"/>
</dbReference>
<dbReference type="InterPro" id="IPR000432">
    <property type="entry name" value="DNA_mismatch_repair_MutS_C"/>
</dbReference>
<evidence type="ECO:0000256" key="10">
    <source>
        <dbReference type="ARBA" id="ARBA00029795"/>
    </source>
</evidence>
<dbReference type="InterPro" id="IPR011184">
    <property type="entry name" value="DNA_mismatch_repair_Msh2"/>
</dbReference>
<evidence type="ECO:0000256" key="3">
    <source>
        <dbReference type="ARBA" id="ARBA00019549"/>
    </source>
</evidence>
<reference evidence="15" key="1">
    <citation type="submission" date="2015-12" db="EMBL/GenBank/DDBJ databases">
        <title>De novo transcriptome assembly of four potential Pierce s Disease insect vectors from Arizona vineyards.</title>
        <authorList>
            <person name="Tassone E.E."/>
        </authorList>
    </citation>
    <scope>NUCLEOTIDE SEQUENCE</scope>
</reference>
<dbReference type="InterPro" id="IPR007695">
    <property type="entry name" value="DNA_mismatch_repair_MutS-lik_N"/>
</dbReference>
<gene>
    <name evidence="15" type="ORF">g.11882</name>
</gene>
<dbReference type="GO" id="GO:0043570">
    <property type="term" value="P:maintenance of DNA repeat elements"/>
    <property type="evidence" value="ECO:0007669"/>
    <property type="project" value="UniProtKB-ARBA"/>
</dbReference>
<comment type="subcellular location">
    <subcellularLocation>
        <location evidence="1">Nucleus</location>
    </subcellularLocation>
</comment>
<name>A0A1B6C2N8_9HEMI</name>
<evidence type="ECO:0000256" key="9">
    <source>
        <dbReference type="ARBA" id="ARBA00023242"/>
    </source>
</evidence>
<evidence type="ECO:0000256" key="11">
    <source>
        <dbReference type="ARBA" id="ARBA00073545"/>
    </source>
</evidence>
<dbReference type="InterPro" id="IPR016151">
    <property type="entry name" value="DNA_mismatch_repair_MutS_N"/>
</dbReference>
<dbReference type="Gene3D" id="3.40.1170.10">
    <property type="entry name" value="DNA repair protein MutS, domain I"/>
    <property type="match status" value="1"/>
</dbReference>
<evidence type="ECO:0000256" key="2">
    <source>
        <dbReference type="ARBA" id="ARBA00006271"/>
    </source>
</evidence>
<protein>
    <recommendedName>
        <fullName evidence="11">DNA mismatch repair protein MSH2</fullName>
    </recommendedName>
    <alternativeName>
        <fullName evidence="3">DNA mismatch repair protein Msh2</fullName>
    </alternativeName>
    <alternativeName>
        <fullName evidence="10">MutS protein homolog 2</fullName>
    </alternativeName>
</protein>
<dbReference type="SUPFAM" id="SSF52540">
    <property type="entry name" value="P-loop containing nucleoside triphosphate hydrolases"/>
    <property type="match status" value="1"/>
</dbReference>
<evidence type="ECO:0000256" key="8">
    <source>
        <dbReference type="ARBA" id="ARBA00023204"/>
    </source>
</evidence>
<dbReference type="SUPFAM" id="SSF48334">
    <property type="entry name" value="DNA repair protein MutS, domain III"/>
    <property type="match status" value="1"/>
</dbReference>
<keyword evidence="4 12" id="KW-0547">Nucleotide-binding</keyword>
<keyword evidence="13" id="KW-0175">Coiled coil</keyword>
<dbReference type="InterPro" id="IPR007696">
    <property type="entry name" value="DNA_mismatch_repair_MutS_core"/>
</dbReference>
<evidence type="ECO:0000256" key="4">
    <source>
        <dbReference type="ARBA" id="ARBA00022741"/>
    </source>
</evidence>